<dbReference type="InterPro" id="IPR013083">
    <property type="entry name" value="Znf_RING/FYVE/PHD"/>
</dbReference>
<dbReference type="AlphaFoldDB" id="V4A3V4"/>
<feature type="non-terminal residue" evidence="10">
    <location>
        <position position="1"/>
    </location>
</feature>
<dbReference type="OMA" id="INSTCPC"/>
<dbReference type="GO" id="GO:0097039">
    <property type="term" value="P:protein linear polyubiquitination"/>
    <property type="evidence" value="ECO:0007669"/>
    <property type="project" value="TreeGrafter"/>
</dbReference>
<dbReference type="HOGENOM" id="CLU_014581_0_0_1"/>
<dbReference type="RefSeq" id="XP_009061389.1">
    <property type="nucleotide sequence ID" value="XM_009063141.1"/>
</dbReference>
<accession>V4A3V4</accession>
<dbReference type="InterPro" id="IPR002867">
    <property type="entry name" value="IBR_dom"/>
</dbReference>
<dbReference type="Pfam" id="PF01485">
    <property type="entry name" value="IBR"/>
    <property type="match status" value="1"/>
</dbReference>
<dbReference type="Proteomes" id="UP000030746">
    <property type="component" value="Unassembled WGS sequence"/>
</dbReference>
<dbReference type="Pfam" id="PF22191">
    <property type="entry name" value="IBR_1"/>
    <property type="match status" value="1"/>
</dbReference>
<dbReference type="GO" id="GO:0061630">
    <property type="term" value="F:ubiquitin protein ligase activity"/>
    <property type="evidence" value="ECO:0007669"/>
    <property type="project" value="TreeGrafter"/>
</dbReference>
<evidence type="ECO:0000256" key="5">
    <source>
        <dbReference type="ARBA" id="ARBA00022786"/>
    </source>
</evidence>
<dbReference type="GO" id="GO:1990450">
    <property type="term" value="F:linear polyubiquitin binding"/>
    <property type="evidence" value="ECO:0007669"/>
    <property type="project" value="TreeGrafter"/>
</dbReference>
<evidence type="ECO:0000259" key="8">
    <source>
        <dbReference type="PROSITE" id="PS50089"/>
    </source>
</evidence>
<reference evidence="10 11" key="1">
    <citation type="journal article" date="2013" name="Nature">
        <title>Insights into bilaterian evolution from three spiralian genomes.</title>
        <authorList>
            <person name="Simakov O."/>
            <person name="Marletaz F."/>
            <person name="Cho S.J."/>
            <person name="Edsinger-Gonzales E."/>
            <person name="Havlak P."/>
            <person name="Hellsten U."/>
            <person name="Kuo D.H."/>
            <person name="Larsson T."/>
            <person name="Lv J."/>
            <person name="Arendt D."/>
            <person name="Savage R."/>
            <person name="Osoegawa K."/>
            <person name="de Jong P."/>
            <person name="Grimwood J."/>
            <person name="Chapman J.A."/>
            <person name="Shapiro H."/>
            <person name="Aerts A."/>
            <person name="Otillar R.P."/>
            <person name="Terry A.Y."/>
            <person name="Boore J.L."/>
            <person name="Grigoriev I.V."/>
            <person name="Lindberg D.R."/>
            <person name="Seaver E.C."/>
            <person name="Weisblat D.A."/>
            <person name="Putnam N.H."/>
            <person name="Rokhsar D.S."/>
        </authorList>
    </citation>
    <scope>NUCLEOTIDE SEQUENCE [LARGE SCALE GENOMIC DNA]</scope>
</reference>
<evidence type="ECO:0008006" key="12">
    <source>
        <dbReference type="Google" id="ProtNLM"/>
    </source>
</evidence>
<dbReference type="GO" id="GO:0070530">
    <property type="term" value="F:K63-linked polyubiquitin modification-dependent protein binding"/>
    <property type="evidence" value="ECO:0007669"/>
    <property type="project" value="TreeGrafter"/>
</dbReference>
<dbReference type="GO" id="GO:0036435">
    <property type="term" value="F:K48-linked polyubiquitin modification-dependent protein binding"/>
    <property type="evidence" value="ECO:0007669"/>
    <property type="project" value="TreeGrafter"/>
</dbReference>
<evidence type="ECO:0000256" key="6">
    <source>
        <dbReference type="ARBA" id="ARBA00022833"/>
    </source>
</evidence>
<proteinExistence type="predicted"/>
<dbReference type="PROSITE" id="PS51873">
    <property type="entry name" value="TRIAD"/>
    <property type="match status" value="1"/>
</dbReference>
<dbReference type="InterPro" id="IPR047540">
    <property type="entry name" value="BRcat_RBR_RNF31-like"/>
</dbReference>
<dbReference type="InterPro" id="IPR032065">
    <property type="entry name" value="RNF31-UBA"/>
</dbReference>
<evidence type="ECO:0000313" key="10">
    <source>
        <dbReference type="EMBL" id="ESO87906.1"/>
    </source>
</evidence>
<sequence length="481" mass="55636">VGELSIPEVKDALKKCKGNIDDAVQECITHRKLLYTQFNFDETIPREDVLQTILECNGDSEQIETKLNQIALQPFMDRVWEDEDGSEYSDICNSVSNSRRTRMVFMEGKLKSWGRAETVIKIVDEELSKSCLEMSSLEDVIEACRNCLGFKTSLGYLQQECEICYTKFPMNKITSLNICQCKLCIECMKQHFEYCVKDMNVKRWSCPVCSRPNMADYDTAQNYLAFLTILIRNYCDEPTQDLFDKKANLWSIQQDANFRWCAHCETGFIYQGNQLCMTCPNCYKKTCFRCKKEWEIQHENITCEEFEQWKYDNDPNNQAFGLANHLKENGIDCPSCKMRYSLSKGGCMHFTCPECSHEFCSGCCQPFYHENTCPLECVGKGLHCHHPRDCFFFLRDEEPSTLQELLQMHAKSFNTEVSESSSGCPVMEQKERSHSSNYDEACGKEVKEGWAGLCIDHYKEYLVGLINKHNLDPLNVIQAEE</sequence>
<evidence type="ECO:0000259" key="9">
    <source>
        <dbReference type="PROSITE" id="PS51873"/>
    </source>
</evidence>
<keyword evidence="2" id="KW-0479">Metal-binding</keyword>
<dbReference type="InterPro" id="IPR047542">
    <property type="entry name" value="Rcat_RBR_RNF31-like"/>
</dbReference>
<keyword evidence="4 7" id="KW-0863">Zinc-finger</keyword>
<keyword evidence="1" id="KW-0808">Transferase</keyword>
<keyword evidence="6" id="KW-0862">Zinc</keyword>
<dbReference type="Gene3D" id="1.10.8.10">
    <property type="entry name" value="DNA helicase RuvA subunit, C-terminal domain"/>
    <property type="match status" value="1"/>
</dbReference>
<dbReference type="PROSITE" id="PS50089">
    <property type="entry name" value="ZF_RING_2"/>
    <property type="match status" value="1"/>
</dbReference>
<dbReference type="InterPro" id="IPR026254">
    <property type="entry name" value="RNF31-like"/>
</dbReference>
<dbReference type="Pfam" id="PF16678">
    <property type="entry name" value="UBA_HOIP"/>
    <property type="match status" value="1"/>
</dbReference>
<dbReference type="SMART" id="SM00647">
    <property type="entry name" value="IBR"/>
    <property type="match status" value="2"/>
</dbReference>
<protein>
    <recommendedName>
        <fullName evidence="12">RING-type domain-containing protein</fullName>
    </recommendedName>
</protein>
<evidence type="ECO:0000256" key="3">
    <source>
        <dbReference type="ARBA" id="ARBA00022737"/>
    </source>
</evidence>
<dbReference type="GO" id="GO:0071797">
    <property type="term" value="C:LUBAC complex"/>
    <property type="evidence" value="ECO:0007669"/>
    <property type="project" value="InterPro"/>
</dbReference>
<dbReference type="InterPro" id="IPR041031">
    <property type="entry name" value="RNF31_C"/>
</dbReference>
<dbReference type="Gene3D" id="1.20.120.1750">
    <property type="match status" value="1"/>
</dbReference>
<evidence type="ECO:0000256" key="1">
    <source>
        <dbReference type="ARBA" id="ARBA00022679"/>
    </source>
</evidence>
<keyword evidence="3" id="KW-0677">Repeat</keyword>
<dbReference type="CDD" id="cd20337">
    <property type="entry name" value="BRcat_RBR_HOIP"/>
    <property type="match status" value="1"/>
</dbReference>
<dbReference type="GeneID" id="20251219"/>
<dbReference type="GO" id="GO:0008270">
    <property type="term" value="F:zinc ion binding"/>
    <property type="evidence" value="ECO:0007669"/>
    <property type="project" value="UniProtKB-KW"/>
</dbReference>
<dbReference type="CTD" id="20251219"/>
<keyword evidence="5" id="KW-0833">Ubl conjugation pathway</keyword>
<dbReference type="KEGG" id="lgi:LOTGIDRAFT_52443"/>
<evidence type="ECO:0000313" key="11">
    <source>
        <dbReference type="Proteomes" id="UP000030746"/>
    </source>
</evidence>
<feature type="domain" description="RING-type" evidence="9">
    <location>
        <begin position="157"/>
        <end position="389"/>
    </location>
</feature>
<gene>
    <name evidence="10" type="ORF">LOTGIDRAFT_52443</name>
</gene>
<dbReference type="SUPFAM" id="SSF57850">
    <property type="entry name" value="RING/U-box"/>
    <property type="match status" value="3"/>
</dbReference>
<dbReference type="InterPro" id="IPR044066">
    <property type="entry name" value="TRIAD_supradom"/>
</dbReference>
<evidence type="ECO:0000256" key="7">
    <source>
        <dbReference type="PROSITE-ProRule" id="PRU00175"/>
    </source>
</evidence>
<feature type="non-terminal residue" evidence="10">
    <location>
        <position position="481"/>
    </location>
</feature>
<keyword evidence="11" id="KW-1185">Reference proteome</keyword>
<dbReference type="CDD" id="cd20351">
    <property type="entry name" value="Rcat_RBR_HOIP"/>
    <property type="match status" value="1"/>
</dbReference>
<dbReference type="OrthoDB" id="9978677at2759"/>
<dbReference type="InterPro" id="IPR001841">
    <property type="entry name" value="Znf_RING"/>
</dbReference>
<organism evidence="10 11">
    <name type="scientific">Lottia gigantea</name>
    <name type="common">Giant owl limpet</name>
    <dbReference type="NCBI Taxonomy" id="225164"/>
    <lineage>
        <taxon>Eukaryota</taxon>
        <taxon>Metazoa</taxon>
        <taxon>Spiralia</taxon>
        <taxon>Lophotrochozoa</taxon>
        <taxon>Mollusca</taxon>
        <taxon>Gastropoda</taxon>
        <taxon>Patellogastropoda</taxon>
        <taxon>Lottioidea</taxon>
        <taxon>Lottiidae</taxon>
        <taxon>Lottia</taxon>
    </lineage>
</organism>
<feature type="domain" description="RING-type" evidence="8">
    <location>
        <begin position="161"/>
        <end position="210"/>
    </location>
</feature>
<dbReference type="PANTHER" id="PTHR16004">
    <property type="entry name" value="RING FINGER PROTEIN 31-RELATED"/>
    <property type="match status" value="1"/>
</dbReference>
<evidence type="ECO:0000256" key="4">
    <source>
        <dbReference type="ARBA" id="ARBA00022771"/>
    </source>
</evidence>
<dbReference type="PANTHER" id="PTHR16004:SF2">
    <property type="entry name" value="E3 UBIQUITIN-PROTEIN LIGASE LUBEL"/>
    <property type="match status" value="1"/>
</dbReference>
<dbReference type="EMBL" id="KB202823">
    <property type="protein sequence ID" value="ESO87906.1"/>
    <property type="molecule type" value="Genomic_DNA"/>
</dbReference>
<dbReference type="Gene3D" id="3.30.40.10">
    <property type="entry name" value="Zinc/RING finger domain, C3HC4 (zinc finger)"/>
    <property type="match status" value="1"/>
</dbReference>
<evidence type="ECO:0000256" key="2">
    <source>
        <dbReference type="ARBA" id="ARBA00022723"/>
    </source>
</evidence>
<dbReference type="Pfam" id="PF18091">
    <property type="entry name" value="E3_UbLigase_RBR"/>
    <property type="match status" value="1"/>
</dbReference>
<name>V4A3V4_LOTGI</name>
<dbReference type="STRING" id="225164.V4A3V4"/>